<keyword evidence="2" id="KW-0732">Signal</keyword>
<feature type="signal peptide" evidence="2">
    <location>
        <begin position="1"/>
        <end position="40"/>
    </location>
</feature>
<comment type="caution">
    <text evidence="4">The sequence shown here is derived from an EMBL/GenBank/DDBJ whole genome shotgun (WGS) entry which is preliminary data.</text>
</comment>
<evidence type="ECO:0000256" key="2">
    <source>
        <dbReference type="SAM" id="SignalP"/>
    </source>
</evidence>
<dbReference type="Gene3D" id="2.60.120.380">
    <property type="match status" value="2"/>
</dbReference>
<feature type="chain" id="PRO_5032302275" description="Peptidase C-terminal archaeal/bacterial domain-containing protein" evidence="2">
    <location>
        <begin position="41"/>
        <end position="415"/>
    </location>
</feature>
<feature type="region of interest" description="Disordered" evidence="1">
    <location>
        <begin position="152"/>
        <end position="178"/>
    </location>
</feature>
<name>A0A841GXV0_9BACT</name>
<dbReference type="Proteomes" id="UP000582837">
    <property type="component" value="Unassembled WGS sequence"/>
</dbReference>
<evidence type="ECO:0000256" key="1">
    <source>
        <dbReference type="SAM" id="MobiDB-lite"/>
    </source>
</evidence>
<proteinExistence type="predicted"/>
<dbReference type="InterPro" id="IPR007280">
    <property type="entry name" value="Peptidase_C_arc/bac"/>
</dbReference>
<protein>
    <recommendedName>
        <fullName evidence="3">Peptidase C-terminal archaeal/bacterial domain-containing protein</fullName>
    </recommendedName>
</protein>
<organism evidence="4 5">
    <name type="scientific">Longimicrobium terrae</name>
    <dbReference type="NCBI Taxonomy" id="1639882"/>
    <lineage>
        <taxon>Bacteria</taxon>
        <taxon>Pseudomonadati</taxon>
        <taxon>Gemmatimonadota</taxon>
        <taxon>Longimicrobiia</taxon>
        <taxon>Longimicrobiales</taxon>
        <taxon>Longimicrobiaceae</taxon>
        <taxon>Longimicrobium</taxon>
    </lineage>
</organism>
<reference evidence="4 5" key="1">
    <citation type="submission" date="2020-08" db="EMBL/GenBank/DDBJ databases">
        <title>Genomic Encyclopedia of Type Strains, Phase IV (KMG-IV): sequencing the most valuable type-strain genomes for metagenomic binning, comparative biology and taxonomic classification.</title>
        <authorList>
            <person name="Goeker M."/>
        </authorList>
    </citation>
    <scope>NUCLEOTIDE SEQUENCE [LARGE SCALE GENOMIC DNA]</scope>
    <source>
        <strain evidence="4 5">DSM 29007</strain>
    </source>
</reference>
<feature type="domain" description="Peptidase C-terminal archaeal/bacterial" evidence="3">
    <location>
        <begin position="203"/>
        <end position="268"/>
    </location>
</feature>
<dbReference type="Pfam" id="PF04151">
    <property type="entry name" value="PPC"/>
    <property type="match status" value="1"/>
</dbReference>
<evidence type="ECO:0000259" key="3">
    <source>
        <dbReference type="Pfam" id="PF04151"/>
    </source>
</evidence>
<evidence type="ECO:0000313" key="5">
    <source>
        <dbReference type="Proteomes" id="UP000582837"/>
    </source>
</evidence>
<gene>
    <name evidence="4" type="ORF">HNQ61_002190</name>
</gene>
<sequence length="415" mass="43298">MNTRKIMHAINMHTSGNRTARRAVWLLTIVAALLARPAAAQETTIRGSLAPGDKLLANGVLSDEHQVRVRAGTRLEVTLIKTAPLQAAVLLVSPASGVRQMGYEAKWTGERLVDLWTADITTTETITLIVSALAPPGRPGTSGDYTMVINAPGGGGSPAPAPAPRGGGSRPAPTASRTLRAGERVQGQLTATAPVLSDNSHYADYTYTARAGERITVTLASADFDAMLFVGAGSGLQDAVNDDDSGGGTNSRVEYTAPRAGPLTIRVNTLGPGETGAYTLALTSIGGGRTDGPQPRGPAPRVLRAGQRTQGELQNSDGRLADGSFYHDYTYTARRGERITVTLTSAAFDAFLHAGRPGAGTQLVNAVTDDDGAGGTNSRVRFVADRDGPVTIRVNTLTSGETGAYTLLLENVTRN</sequence>
<feature type="region of interest" description="Disordered" evidence="1">
    <location>
        <begin position="284"/>
        <end position="311"/>
    </location>
</feature>
<keyword evidence="5" id="KW-1185">Reference proteome</keyword>
<accession>A0A841GXV0</accession>
<dbReference type="RefSeq" id="WP_170034402.1">
    <property type="nucleotide sequence ID" value="NZ_JABDTL010000001.1"/>
</dbReference>
<dbReference type="EMBL" id="JACHIA010000005">
    <property type="protein sequence ID" value="MBB6070569.1"/>
    <property type="molecule type" value="Genomic_DNA"/>
</dbReference>
<dbReference type="AlphaFoldDB" id="A0A841GXV0"/>
<evidence type="ECO:0000313" key="4">
    <source>
        <dbReference type="EMBL" id="MBB6070569.1"/>
    </source>
</evidence>